<dbReference type="Gene3D" id="2.40.50.140">
    <property type="entry name" value="Nucleic acid-binding proteins"/>
    <property type="match status" value="1"/>
</dbReference>
<dbReference type="Pfam" id="PF02565">
    <property type="entry name" value="RecO_C"/>
    <property type="match status" value="1"/>
</dbReference>
<dbReference type="GO" id="GO:0006310">
    <property type="term" value="P:DNA recombination"/>
    <property type="evidence" value="ECO:0007669"/>
    <property type="project" value="UniProtKB-UniRule"/>
</dbReference>
<evidence type="ECO:0000256" key="6">
    <source>
        <dbReference type="ARBA" id="ARBA00033409"/>
    </source>
</evidence>
<dbReference type="SUPFAM" id="SSF50249">
    <property type="entry name" value="Nucleic acid-binding proteins"/>
    <property type="match status" value="1"/>
</dbReference>
<gene>
    <name evidence="7" type="primary">recO</name>
    <name evidence="9" type="ORF">SAMN05660649_03959</name>
</gene>
<dbReference type="SUPFAM" id="SSF57863">
    <property type="entry name" value="ArfGap/RecO-like zinc finger"/>
    <property type="match status" value="1"/>
</dbReference>
<organism evidence="9 10">
    <name type="scientific">Desulfotruncus arcticus DSM 17038</name>
    <dbReference type="NCBI Taxonomy" id="1121424"/>
    <lineage>
        <taxon>Bacteria</taxon>
        <taxon>Bacillati</taxon>
        <taxon>Bacillota</taxon>
        <taxon>Clostridia</taxon>
        <taxon>Eubacteriales</taxon>
        <taxon>Desulfallaceae</taxon>
        <taxon>Desulfotruncus</taxon>
    </lineage>
</organism>
<dbReference type="InterPro" id="IPR037278">
    <property type="entry name" value="ARFGAP/RecO"/>
</dbReference>
<comment type="function">
    <text evidence="7">Involved in DNA repair and RecF pathway recombination.</text>
</comment>
<feature type="domain" description="DNA replication/recombination mediator RecO N-terminal" evidence="8">
    <location>
        <begin position="1"/>
        <end position="78"/>
    </location>
</feature>
<dbReference type="HAMAP" id="MF_00201">
    <property type="entry name" value="RecO"/>
    <property type="match status" value="1"/>
</dbReference>
<evidence type="ECO:0000313" key="10">
    <source>
        <dbReference type="Proteomes" id="UP000199337"/>
    </source>
</evidence>
<dbReference type="AlphaFoldDB" id="A0A1I2XHA2"/>
<dbReference type="PANTHER" id="PTHR33991">
    <property type="entry name" value="DNA REPAIR PROTEIN RECO"/>
    <property type="match status" value="1"/>
</dbReference>
<evidence type="ECO:0000256" key="3">
    <source>
        <dbReference type="ARBA" id="ARBA00022763"/>
    </source>
</evidence>
<dbReference type="EMBL" id="FOOX01000017">
    <property type="protein sequence ID" value="SFH12409.1"/>
    <property type="molecule type" value="Genomic_DNA"/>
</dbReference>
<keyword evidence="10" id="KW-1185">Reference proteome</keyword>
<evidence type="ECO:0000313" key="9">
    <source>
        <dbReference type="EMBL" id="SFH12409.1"/>
    </source>
</evidence>
<evidence type="ECO:0000256" key="4">
    <source>
        <dbReference type="ARBA" id="ARBA00023172"/>
    </source>
</evidence>
<proteinExistence type="inferred from homology"/>
<sequence>MQLYRVQAIVLNSYEMRDAHRVLTLYTREKGKVRAVAHGVAKPTSKKRGAVQPFCHTDFLLRRGRELDSVSQCEGREIFPALWADLDLMSYAGHATGLVDRLTADGEPDQHIFSLLLGILRVLEKTKKPELAIRSFELRLVSLLGYLPHLDSCTNCGETNLSPNSYFSPGAGGLVCRNCRTPGTADCFCGGEAVSVLKALLNWELVTVERIRITRQAGAQIKLIMTEYLKWLTERRSGPLEFMEKVRDYKP</sequence>
<dbReference type="Pfam" id="PF11967">
    <property type="entry name" value="RecO_N"/>
    <property type="match status" value="1"/>
</dbReference>
<dbReference type="GO" id="GO:0006302">
    <property type="term" value="P:double-strand break repair"/>
    <property type="evidence" value="ECO:0007669"/>
    <property type="project" value="TreeGrafter"/>
</dbReference>
<name>A0A1I2XHA2_9FIRM</name>
<dbReference type="PANTHER" id="PTHR33991:SF1">
    <property type="entry name" value="DNA REPAIR PROTEIN RECO"/>
    <property type="match status" value="1"/>
</dbReference>
<dbReference type="NCBIfam" id="TIGR00613">
    <property type="entry name" value="reco"/>
    <property type="match status" value="1"/>
</dbReference>
<comment type="similarity">
    <text evidence="1 7">Belongs to the RecO family.</text>
</comment>
<evidence type="ECO:0000259" key="8">
    <source>
        <dbReference type="Pfam" id="PF11967"/>
    </source>
</evidence>
<accession>A0A1I2XHA2</accession>
<evidence type="ECO:0000256" key="2">
    <source>
        <dbReference type="ARBA" id="ARBA00021310"/>
    </source>
</evidence>
<dbReference type="GO" id="GO:0043590">
    <property type="term" value="C:bacterial nucleoid"/>
    <property type="evidence" value="ECO:0007669"/>
    <property type="project" value="TreeGrafter"/>
</dbReference>
<dbReference type="STRING" id="341036.SAMN05660649_03959"/>
<evidence type="ECO:0000256" key="7">
    <source>
        <dbReference type="HAMAP-Rule" id="MF_00201"/>
    </source>
</evidence>
<evidence type="ECO:0000256" key="1">
    <source>
        <dbReference type="ARBA" id="ARBA00007452"/>
    </source>
</evidence>
<keyword evidence="5 7" id="KW-0234">DNA repair</keyword>
<dbReference type="Gene3D" id="1.20.1440.120">
    <property type="entry name" value="Recombination protein O, C-terminal domain"/>
    <property type="match status" value="1"/>
</dbReference>
<protein>
    <recommendedName>
        <fullName evidence="2 7">DNA repair protein RecO</fullName>
    </recommendedName>
    <alternativeName>
        <fullName evidence="6 7">Recombination protein O</fullName>
    </alternativeName>
</protein>
<reference evidence="10" key="1">
    <citation type="submission" date="2016-10" db="EMBL/GenBank/DDBJ databases">
        <authorList>
            <person name="Varghese N."/>
            <person name="Submissions S."/>
        </authorList>
    </citation>
    <scope>NUCLEOTIDE SEQUENCE [LARGE SCALE GENOMIC DNA]</scope>
    <source>
        <strain evidence="10">DSM 17038</strain>
    </source>
</reference>
<dbReference type="Proteomes" id="UP000199337">
    <property type="component" value="Unassembled WGS sequence"/>
</dbReference>
<dbReference type="InterPro" id="IPR022572">
    <property type="entry name" value="DNA_rep/recomb_RecO_N"/>
</dbReference>
<evidence type="ECO:0000256" key="5">
    <source>
        <dbReference type="ARBA" id="ARBA00023204"/>
    </source>
</evidence>
<dbReference type="RefSeq" id="WP_165613618.1">
    <property type="nucleotide sequence ID" value="NZ_FOOX01000017.1"/>
</dbReference>
<keyword evidence="4 7" id="KW-0233">DNA recombination</keyword>
<dbReference type="InterPro" id="IPR012340">
    <property type="entry name" value="NA-bd_OB-fold"/>
</dbReference>
<keyword evidence="3 7" id="KW-0227">DNA damage</keyword>
<dbReference type="InterPro" id="IPR003717">
    <property type="entry name" value="RecO"/>
</dbReference>
<dbReference type="InterPro" id="IPR042242">
    <property type="entry name" value="RecO_C"/>
</dbReference>